<keyword evidence="6 9" id="KW-0732">Signal</keyword>
<sequence>MHQNMFKLPLLLLLFLMGACIQQAEAAGIDVISLGSLVPPQLIETFKSEHPEIKVTVRPPATDYDDLTQRLLRDNVTGTAPDVIFQGYNRAELTIRRGLVLPLSPFLTEDKPWAESSYHAISDDLCRTDGKLYGLPFIISVPIIYYNAELVRQAGGDPDHLPQTWPEITALAAKITALGANRIGGFFDYAAAGNWTFMALIESQGGRMMSADDRSITFNGPDGLRALEIVRDFGKAGQVDMPREQAYQAFSAGTIGMIVTSSGFLKTQLKQVKFDLRTTPIPIVDKGRLPVGGNCVMMVTRKPEHQKAAWTFMKFVASPPAQNIVSDVTSYLPGNQIAIAALEASTPPTDPRMAAIRAAGKAGGWYSFPGDNSLRITDRIRLLLQDVVTLRRSPEDAMKAMTEAVEQLLPK</sequence>
<dbReference type="InterPro" id="IPR006059">
    <property type="entry name" value="SBP"/>
</dbReference>
<reference evidence="10 11" key="1">
    <citation type="submission" date="2019-08" db="EMBL/GenBank/DDBJ databases">
        <title>Bradyrhizobium hipponensis sp. nov., a rhizobium isolated from a Lupinus angustifolius root nodule in Tunisia.</title>
        <authorList>
            <person name="Off K."/>
            <person name="Rejili M."/>
            <person name="Mars M."/>
            <person name="Brachmann A."/>
            <person name="Marin M."/>
        </authorList>
    </citation>
    <scope>NUCLEOTIDE SEQUENCE [LARGE SCALE GENOMIC DNA]</scope>
    <source>
        <strain evidence="10 11">CTAW71</strain>
    </source>
</reference>
<feature type="signal peptide" evidence="9">
    <location>
        <begin position="1"/>
        <end position="26"/>
    </location>
</feature>
<evidence type="ECO:0000256" key="4">
    <source>
        <dbReference type="ARBA" id="ARBA00017470"/>
    </source>
</evidence>
<keyword evidence="11" id="KW-1185">Reference proteome</keyword>
<evidence type="ECO:0000313" key="10">
    <source>
        <dbReference type="EMBL" id="TYL92554.1"/>
    </source>
</evidence>
<comment type="caution">
    <text evidence="10">The sequence shown here is derived from an EMBL/GenBank/DDBJ whole genome shotgun (WGS) entry which is preliminary data.</text>
</comment>
<evidence type="ECO:0000256" key="9">
    <source>
        <dbReference type="SAM" id="SignalP"/>
    </source>
</evidence>
<evidence type="ECO:0000256" key="3">
    <source>
        <dbReference type="ARBA" id="ARBA00011557"/>
    </source>
</evidence>
<keyword evidence="7" id="KW-0574">Periplasm</keyword>
<evidence type="ECO:0000256" key="8">
    <source>
        <dbReference type="ARBA" id="ARBA00034473"/>
    </source>
</evidence>
<dbReference type="Pfam" id="PF13416">
    <property type="entry name" value="SBP_bac_8"/>
    <property type="match status" value="1"/>
</dbReference>
<dbReference type="Proteomes" id="UP000324758">
    <property type="component" value="Unassembled WGS sequence"/>
</dbReference>
<evidence type="ECO:0000256" key="5">
    <source>
        <dbReference type="ARBA" id="ARBA00022448"/>
    </source>
</evidence>
<proteinExistence type="inferred from homology"/>
<dbReference type="AlphaFoldDB" id="A0A5D3K9K3"/>
<dbReference type="OrthoDB" id="2509690at2"/>
<evidence type="ECO:0000256" key="7">
    <source>
        <dbReference type="ARBA" id="ARBA00022764"/>
    </source>
</evidence>
<comment type="similarity">
    <text evidence="2">Belongs to the bacterial solute-binding protein 1 family.</text>
</comment>
<keyword evidence="5" id="KW-0813">Transport</keyword>
<name>A0A5D3K9K3_9BRAD</name>
<dbReference type="GO" id="GO:0042597">
    <property type="term" value="C:periplasmic space"/>
    <property type="evidence" value="ECO:0007669"/>
    <property type="project" value="UniProtKB-SubCell"/>
</dbReference>
<protein>
    <recommendedName>
        <fullName evidence="4">sn-glycerol-3-phosphate-binding periplasmic protein UgpB</fullName>
    </recommendedName>
</protein>
<feature type="chain" id="PRO_5023148269" description="sn-glycerol-3-phosphate-binding periplasmic protein UgpB" evidence="9">
    <location>
        <begin position="27"/>
        <end position="411"/>
    </location>
</feature>
<comment type="function">
    <text evidence="8">Part of the ABC transporter complex UgpBAEC involved in sn-glycerol-3-phosphate (G3P) import. Binds G3P.</text>
</comment>
<dbReference type="CDD" id="cd14748">
    <property type="entry name" value="PBP2_UgpB"/>
    <property type="match status" value="1"/>
</dbReference>
<gene>
    <name evidence="10" type="ORF">FXB40_24175</name>
</gene>
<evidence type="ECO:0000256" key="2">
    <source>
        <dbReference type="ARBA" id="ARBA00008520"/>
    </source>
</evidence>
<dbReference type="PROSITE" id="PS51257">
    <property type="entry name" value="PROKAR_LIPOPROTEIN"/>
    <property type="match status" value="1"/>
</dbReference>
<comment type="subunit">
    <text evidence="3">The complex is composed of two ATP-binding proteins (UgpC), two transmembrane proteins (UgpA and UgpE) and a solute-binding protein (UgpB).</text>
</comment>
<dbReference type="PANTHER" id="PTHR43649:SF31">
    <property type="entry name" value="SN-GLYCEROL-3-PHOSPHATE-BINDING PERIPLASMIC PROTEIN UGPB"/>
    <property type="match status" value="1"/>
</dbReference>
<dbReference type="Gene3D" id="3.40.190.10">
    <property type="entry name" value="Periplasmic binding protein-like II"/>
    <property type="match status" value="1"/>
</dbReference>
<evidence type="ECO:0000313" key="11">
    <source>
        <dbReference type="Proteomes" id="UP000324758"/>
    </source>
</evidence>
<dbReference type="PANTHER" id="PTHR43649">
    <property type="entry name" value="ARABINOSE-BINDING PROTEIN-RELATED"/>
    <property type="match status" value="1"/>
</dbReference>
<dbReference type="InterPro" id="IPR050490">
    <property type="entry name" value="Bact_solute-bd_prot1"/>
</dbReference>
<organism evidence="10 11">
    <name type="scientific">Bradyrhizobium rifense</name>
    <dbReference type="NCBI Taxonomy" id="515499"/>
    <lineage>
        <taxon>Bacteria</taxon>
        <taxon>Pseudomonadati</taxon>
        <taxon>Pseudomonadota</taxon>
        <taxon>Alphaproteobacteria</taxon>
        <taxon>Hyphomicrobiales</taxon>
        <taxon>Nitrobacteraceae</taxon>
        <taxon>Bradyrhizobium</taxon>
    </lineage>
</organism>
<dbReference type="SUPFAM" id="SSF53850">
    <property type="entry name" value="Periplasmic binding protein-like II"/>
    <property type="match status" value="1"/>
</dbReference>
<comment type="subcellular location">
    <subcellularLocation>
        <location evidence="1">Periplasm</location>
    </subcellularLocation>
</comment>
<dbReference type="EMBL" id="VSSS01000037">
    <property type="protein sequence ID" value="TYL92554.1"/>
    <property type="molecule type" value="Genomic_DNA"/>
</dbReference>
<accession>A0A5D3K9K3</accession>
<evidence type="ECO:0000256" key="1">
    <source>
        <dbReference type="ARBA" id="ARBA00004418"/>
    </source>
</evidence>
<evidence type="ECO:0000256" key="6">
    <source>
        <dbReference type="ARBA" id="ARBA00022729"/>
    </source>
</evidence>